<dbReference type="STRING" id="1217970.SAMN05444002_2306"/>
<dbReference type="AlphaFoldDB" id="A0A1N6G9E8"/>
<sequence length="219" mass="22142">MKGAALFAGGAVLGAALGAGGAWLYGALSGLAALGAALSGAQGSAAVAGPAQFDAPVMVLQRQYLARGAEGISLILTESATGGEAVFVADAAGLSGHVDSEVMSTGQSVAAVAFSLGGALANWRTYALLVQEGEVVDKVTCWRCDVRLPDFRGADVAALVAQGRAIRPEHRTFDSEEAFEAALAAARTDGGVIVDRKAQFGQSGGEGATFWVLNTWVMP</sequence>
<evidence type="ECO:0000313" key="1">
    <source>
        <dbReference type="EMBL" id="SIO04128.1"/>
    </source>
</evidence>
<gene>
    <name evidence="1" type="ORF">SAMN05444002_2306</name>
</gene>
<keyword evidence="2" id="KW-1185">Reference proteome</keyword>
<reference evidence="2" key="1">
    <citation type="submission" date="2016-11" db="EMBL/GenBank/DDBJ databases">
        <authorList>
            <person name="Varghese N."/>
            <person name="Submissions S."/>
        </authorList>
    </citation>
    <scope>NUCLEOTIDE SEQUENCE [LARGE SCALE GENOMIC DNA]</scope>
    <source>
        <strain evidence="2">DSM 29440</strain>
    </source>
</reference>
<protein>
    <submittedName>
        <fullName evidence="1">Uncharacterized protein</fullName>
    </submittedName>
</protein>
<dbReference type="RefSeq" id="WP_074256341.1">
    <property type="nucleotide sequence ID" value="NZ_FSRL01000001.1"/>
</dbReference>
<proteinExistence type="predicted"/>
<evidence type="ECO:0000313" key="2">
    <source>
        <dbReference type="Proteomes" id="UP000184932"/>
    </source>
</evidence>
<organism evidence="1 2">
    <name type="scientific">Vannielia litorea</name>
    <dbReference type="NCBI Taxonomy" id="1217970"/>
    <lineage>
        <taxon>Bacteria</taxon>
        <taxon>Pseudomonadati</taxon>
        <taxon>Pseudomonadota</taxon>
        <taxon>Alphaproteobacteria</taxon>
        <taxon>Rhodobacterales</taxon>
        <taxon>Paracoccaceae</taxon>
        <taxon>Vannielia</taxon>
    </lineage>
</organism>
<dbReference type="Proteomes" id="UP000184932">
    <property type="component" value="Unassembled WGS sequence"/>
</dbReference>
<dbReference type="EMBL" id="FSRL01000001">
    <property type="protein sequence ID" value="SIO04128.1"/>
    <property type="molecule type" value="Genomic_DNA"/>
</dbReference>
<accession>A0A1N6G9E8</accession>
<name>A0A1N6G9E8_9RHOB</name>